<feature type="region of interest" description="Disordered" evidence="4">
    <location>
        <begin position="852"/>
        <end position="962"/>
    </location>
</feature>
<dbReference type="Proteomes" id="UP000193719">
    <property type="component" value="Unassembled WGS sequence"/>
</dbReference>
<feature type="repeat" description="ANK" evidence="3">
    <location>
        <begin position="1427"/>
        <end position="1459"/>
    </location>
</feature>
<keyword evidence="2 3" id="KW-0040">ANK repeat</keyword>
<dbReference type="Pfam" id="PF00023">
    <property type="entry name" value="Ank"/>
    <property type="match status" value="3"/>
</dbReference>
<reference evidence="5 6" key="1">
    <citation type="submission" date="2016-08" db="EMBL/GenBank/DDBJ databases">
        <title>Genomes of anaerobic fungi encode conserved fungal cellulosomes for biomass hydrolysis.</title>
        <authorList>
            <consortium name="DOE Joint Genome Institute"/>
            <person name="Haitjema C.H."/>
            <person name="Gilmore S.P."/>
            <person name="Henske J.K."/>
            <person name="Solomon K.V."/>
            <person name="De Groot R."/>
            <person name="Kuo A."/>
            <person name="Mondo S.J."/>
            <person name="Salamov A.A."/>
            <person name="Labutti K."/>
            <person name="Zhao Z."/>
            <person name="Chiniquy J."/>
            <person name="Barry K."/>
            <person name="Brewer H.M."/>
            <person name="Purvine S.O."/>
            <person name="Wright A.T."/>
            <person name="Boxma B."/>
            <person name="Van Alen T."/>
            <person name="Hackstein J.H."/>
            <person name="Baker S.E."/>
            <person name="Grigoriev I.V."/>
            <person name="O'Malley M.A."/>
        </authorList>
    </citation>
    <scope>NUCLEOTIDE SEQUENCE [LARGE SCALE GENOMIC DNA]</scope>
    <source>
        <strain evidence="6">finn</strain>
    </source>
</reference>
<feature type="repeat" description="ANK" evidence="3">
    <location>
        <begin position="627"/>
        <end position="659"/>
    </location>
</feature>
<keyword evidence="6" id="KW-1185">Reference proteome</keyword>
<gene>
    <name evidence="5" type="ORF">BCR36DRAFT_579737</name>
</gene>
<feature type="compositionally biased region" description="Acidic residues" evidence="4">
    <location>
        <begin position="880"/>
        <end position="890"/>
    </location>
</feature>
<dbReference type="STRING" id="1754191.A0A1Y1VL11"/>
<feature type="region of interest" description="Disordered" evidence="4">
    <location>
        <begin position="1361"/>
        <end position="1381"/>
    </location>
</feature>
<dbReference type="PROSITE" id="PS50088">
    <property type="entry name" value="ANK_REPEAT"/>
    <property type="match status" value="16"/>
</dbReference>
<feature type="repeat" description="ANK" evidence="3">
    <location>
        <begin position="1183"/>
        <end position="1215"/>
    </location>
</feature>
<feature type="repeat" description="ANK" evidence="3">
    <location>
        <begin position="726"/>
        <end position="758"/>
    </location>
</feature>
<feature type="compositionally biased region" description="Polar residues" evidence="4">
    <location>
        <begin position="911"/>
        <end position="928"/>
    </location>
</feature>
<dbReference type="EMBL" id="MCFH01000003">
    <property type="protein sequence ID" value="ORX59112.1"/>
    <property type="molecule type" value="Genomic_DNA"/>
</dbReference>
<dbReference type="SUPFAM" id="SSF48403">
    <property type="entry name" value="Ankyrin repeat"/>
    <property type="match status" value="4"/>
</dbReference>
<feature type="compositionally biased region" description="Basic and acidic residues" evidence="4">
    <location>
        <begin position="1361"/>
        <end position="1374"/>
    </location>
</feature>
<proteinExistence type="predicted"/>
<accession>A0A1Y1VL11</accession>
<comment type="caution">
    <text evidence="5">The sequence shown here is derived from an EMBL/GenBank/DDBJ whole genome shotgun (WGS) entry which is preliminary data.</text>
</comment>
<evidence type="ECO:0000256" key="2">
    <source>
        <dbReference type="ARBA" id="ARBA00023043"/>
    </source>
</evidence>
<dbReference type="Gene3D" id="1.25.40.20">
    <property type="entry name" value="Ankyrin repeat-containing domain"/>
    <property type="match status" value="8"/>
</dbReference>
<feature type="compositionally biased region" description="Basic and acidic residues" evidence="4">
    <location>
        <begin position="938"/>
        <end position="947"/>
    </location>
</feature>
<feature type="repeat" description="ANK" evidence="3">
    <location>
        <begin position="759"/>
        <end position="791"/>
    </location>
</feature>
<dbReference type="PANTHER" id="PTHR24198">
    <property type="entry name" value="ANKYRIN REPEAT AND PROTEIN KINASE DOMAIN-CONTAINING PROTEIN"/>
    <property type="match status" value="1"/>
</dbReference>
<feature type="repeat" description="ANK" evidence="3">
    <location>
        <begin position="792"/>
        <end position="824"/>
    </location>
</feature>
<feature type="repeat" description="ANK" evidence="3">
    <location>
        <begin position="1082"/>
        <end position="1114"/>
    </location>
</feature>
<feature type="repeat" description="ANK" evidence="3">
    <location>
        <begin position="1018"/>
        <end position="1050"/>
    </location>
</feature>
<feature type="repeat" description="ANK" evidence="3">
    <location>
        <begin position="1249"/>
        <end position="1281"/>
    </location>
</feature>
<evidence type="ECO:0000313" key="6">
    <source>
        <dbReference type="Proteomes" id="UP000193719"/>
    </source>
</evidence>
<protein>
    <submittedName>
        <fullName evidence="5">Ankyrin</fullName>
    </submittedName>
</protein>
<dbReference type="PANTHER" id="PTHR24198:SF165">
    <property type="entry name" value="ANKYRIN REPEAT-CONTAINING PROTEIN-RELATED"/>
    <property type="match status" value="1"/>
</dbReference>
<feature type="repeat" description="ANK" evidence="3">
    <location>
        <begin position="1282"/>
        <end position="1314"/>
    </location>
</feature>
<dbReference type="InterPro" id="IPR002110">
    <property type="entry name" value="Ankyrin_rpt"/>
</dbReference>
<evidence type="ECO:0000256" key="4">
    <source>
        <dbReference type="SAM" id="MobiDB-lite"/>
    </source>
</evidence>
<dbReference type="PROSITE" id="PS50297">
    <property type="entry name" value="ANK_REP_REGION"/>
    <property type="match status" value="13"/>
</dbReference>
<organism evidence="5 6">
    <name type="scientific">Piromyces finnis</name>
    <dbReference type="NCBI Taxonomy" id="1754191"/>
    <lineage>
        <taxon>Eukaryota</taxon>
        <taxon>Fungi</taxon>
        <taxon>Fungi incertae sedis</taxon>
        <taxon>Chytridiomycota</taxon>
        <taxon>Chytridiomycota incertae sedis</taxon>
        <taxon>Neocallimastigomycetes</taxon>
        <taxon>Neocallimastigales</taxon>
        <taxon>Neocallimastigaceae</taxon>
        <taxon>Piromyces</taxon>
    </lineage>
</organism>
<reference evidence="5 6" key="2">
    <citation type="submission" date="2016-08" db="EMBL/GenBank/DDBJ databases">
        <title>Pervasive Adenine N6-methylation of Active Genes in Fungi.</title>
        <authorList>
            <consortium name="DOE Joint Genome Institute"/>
            <person name="Mondo S.J."/>
            <person name="Dannebaum R.O."/>
            <person name="Kuo R.C."/>
            <person name="Labutti K."/>
            <person name="Haridas S."/>
            <person name="Kuo A."/>
            <person name="Salamov A."/>
            <person name="Ahrendt S.R."/>
            <person name="Lipzen A."/>
            <person name="Sullivan W."/>
            <person name="Andreopoulos W.B."/>
            <person name="Clum A."/>
            <person name="Lindquist E."/>
            <person name="Daum C."/>
            <person name="Ramamoorthy G.K."/>
            <person name="Gryganskyi A."/>
            <person name="Culley D."/>
            <person name="Magnuson J.K."/>
            <person name="James T.Y."/>
            <person name="O'Malley M.A."/>
            <person name="Stajich J.E."/>
            <person name="Spatafora J.W."/>
            <person name="Visel A."/>
            <person name="Grigoriev I.V."/>
        </authorList>
    </citation>
    <scope>NUCLEOTIDE SEQUENCE [LARGE SCALE GENOMIC DNA]</scope>
    <source>
        <strain evidence="6">finn</strain>
    </source>
</reference>
<feature type="repeat" description="ANK" evidence="3">
    <location>
        <begin position="660"/>
        <end position="692"/>
    </location>
</feature>
<feature type="repeat" description="ANK" evidence="3">
    <location>
        <begin position="1050"/>
        <end position="1082"/>
    </location>
</feature>
<dbReference type="PRINTS" id="PR01415">
    <property type="entry name" value="ANKYRIN"/>
</dbReference>
<feature type="repeat" description="ANK" evidence="3">
    <location>
        <begin position="110"/>
        <end position="142"/>
    </location>
</feature>
<dbReference type="InterPro" id="IPR036770">
    <property type="entry name" value="Ankyrin_rpt-contain_sf"/>
</dbReference>
<name>A0A1Y1VL11_9FUNG</name>
<keyword evidence="1" id="KW-0677">Repeat</keyword>
<dbReference type="Pfam" id="PF12796">
    <property type="entry name" value="Ank_2"/>
    <property type="match status" value="9"/>
</dbReference>
<evidence type="ECO:0000256" key="3">
    <source>
        <dbReference type="PROSITE-ProRule" id="PRU00023"/>
    </source>
</evidence>
<dbReference type="SMART" id="SM00248">
    <property type="entry name" value="ANK"/>
    <property type="match status" value="27"/>
</dbReference>
<evidence type="ECO:0000256" key="1">
    <source>
        <dbReference type="ARBA" id="ARBA00022737"/>
    </source>
</evidence>
<feature type="repeat" description="ANK" evidence="3">
    <location>
        <begin position="693"/>
        <end position="725"/>
    </location>
</feature>
<dbReference type="OrthoDB" id="2017365at2759"/>
<feature type="repeat" description="ANK" evidence="3">
    <location>
        <begin position="1216"/>
        <end position="1248"/>
    </location>
</feature>
<evidence type="ECO:0000313" key="5">
    <source>
        <dbReference type="EMBL" id="ORX59112.1"/>
    </source>
</evidence>
<sequence>MRSSNSARLLKYCKTGNIKKIKELLFNPDINLDINFQDVNGNSSLIWASRNGNVAVVRLLLLGNKSNENMPFDINNYLENHNKKHFLFNGNKPGLETNIENVSINMTNIHGNTALTWACREGYTDIAKLLLAHGADPTIINNAKYKALTYACKNDHEEIVKILLDSDIDNKDDLGINLKSGTYNYTPLIYACKIGNEKIAKALLENGADVNIQNIDGDTALIWACKNQHQSVVELLLCYNALTYLKNNRGFTSFSWALYKKNKVIFKLLHDNLLHSLLSTPTMNYDNGTMAYVTPPLTPTMSVTTLPGYQESNTFLNSNLMNNTNIAISNNIGEVNKDPSNLLFNPLSPSSSTTTVISTSNLNGMDNQQIQPSSISSLSFTLPKSNMNNKKIASYSCETTQVVTTTTLTTTRLSFSFNNEDSNSVNGSEEPLIVSQIEETSNKRSSLLLENIKKKNMNIELTASQSKIEVGNTSDNNNIEIVTKNVGGKVNFSNSLNRMIINLGRSSSNCSDEEFANRTFSYSKYGNRNMAIVNEDKNSYFIQGSSSCIDQNSERCFSIMKREYFLSTDEASFPCLTGFVEYVKNNEKRAFFRRKTKFSLTANEKDNIDLLQKLIDYGVNISNRLFNGSTALIISCIYGQEKFFQFLIDQNVDVNVPNSENWTALMVASQNCQMKMIQQLLQQNANTNYQNNYQETALIIASKEGHLEVVNKLLKFFSKVNNKDNFGDAALLAACRNGHISIVKVLLENNADINIQNNYGETAVMVATKYNNLEIFQLLLDFNANIDMQNINGWTALAMACYYGYENIVKCLIKHKADITIKDKENKTAYEIAEKRQFSNITRLLEKTEKYKQEKKEQGGNYSKGKEEEEEENYFFSSESEWDSDSDGDEDKVIPNDTSLSSPLIPEKSDASNVTSSEMITPTSSQIEIVSDANKMNDNADVKKNETESNTNTSKLKKRSKSGKRKYLSLQLNNKIGASFYQKIGWSKLHILCMNGDIKQLNKLIDEGKVDLNEKTVDGWSALHIAVSNNKYEVVECLIHHGIDKNIENDHYSPLYIASQNGFNDIVKLLVDHGADIDKVTDDWSAIQIACSNGHYQTVEYLLSQGADIHLKTIEEYKLLHIATEENNLCMVELLLNKGHVNVNAKNSGGWTALHIVARENFYGLAKYLIRYGHADVDEEDNNMNTPLHIASQYGNHTIAQLLIHHNANINFKNLNGWTPLHIACQNEHTEVVRDLLENGAKVNLTTHDSKTALHIACENDNKNVIQLLMDHKVNINLSTFDGWTALHFAVYYNNPMIVEYLLESHPTLHKKNNDGLTVLDIAYKMKNEDIIKLLIDYFLKMDEKANKTLLLSTFNKKEEEKKKERDEKREEGGKKKKEKEEEEEDLCHDIIVESEVLINEIKKNNFIHAVNIIESQKVALEYIDQNGWTALHWASYKGSSEVVKKLIDNNVKLQKKTKNGIRHQDDLKGKTAKEIAEKKGHYNVVDIIQNKIYKKRANIALNILSKATEFVSDKLH</sequence>
<feature type="repeat" description="ANK" evidence="3">
    <location>
        <begin position="183"/>
        <end position="215"/>
    </location>
</feature>